<dbReference type="InterPro" id="IPR035421">
    <property type="entry name" value="Terminase_6C"/>
</dbReference>
<proteinExistence type="predicted"/>
<name>A0A6H1ZER7_9ZZZZ</name>
<keyword evidence="1" id="KW-1188">Viral release from host cell</keyword>
<feature type="domain" description="Terminase large subunit gp17-like C-terminal" evidence="2">
    <location>
        <begin position="356"/>
        <end position="505"/>
    </location>
</feature>
<organism evidence="3">
    <name type="scientific">viral metagenome</name>
    <dbReference type="NCBI Taxonomy" id="1070528"/>
    <lineage>
        <taxon>unclassified sequences</taxon>
        <taxon>metagenomes</taxon>
        <taxon>organismal metagenomes</taxon>
    </lineage>
</organism>
<evidence type="ECO:0000313" key="4">
    <source>
        <dbReference type="EMBL" id="QJH99309.1"/>
    </source>
</evidence>
<sequence>MIAPAMMPTQRIYTPRQIVAEKEERQQARRSFLKYCQYVDPKFETPAHVRLVAAHLQEVCRYLETGGKEGIGRLMILMPPRHGKTEPASKKFPSFVLGRMPDARIILTSYGADLATRNSRDVRETVISQRYQAIFGERSSLNEPVILSSDSRSSSSWDLAQPHRGGVTAAGVGGGITGLGANLLVIDDPFKNREEAESEGRRELVDDWYKSSAHTRLESTAAIIVFHTRWHPDDLAGQLIKRMVEDPRADQWKIIFLPALALGDYPASEEAQREKMREGIYIPLVDPLGRRPGEALWIERYDTAWLEEKKSNIGIYDFEALYQQMPYLREGGFFKREWFTIVDEGPGAKVTARVRYWDKAATQGGGARTSGVRMSKGKDNFYYVEHVANAQFSSFQREEMMARIGMQDYEEYGPFEIWHPQDPGSAGLDSARATNVKMAEAGLRSRFEPVTGDKETRAGPVSSAAEGGKIRLVRSAWNEAFLDELISFPKGRFKDQVDAFASAFSKVADKRLRESRIL</sequence>
<evidence type="ECO:0000256" key="1">
    <source>
        <dbReference type="ARBA" id="ARBA00022612"/>
    </source>
</evidence>
<dbReference type="EMBL" id="MT144781">
    <property type="protein sequence ID" value="QJH99309.1"/>
    <property type="molecule type" value="Genomic_DNA"/>
</dbReference>
<dbReference type="EMBL" id="MT143998">
    <property type="protein sequence ID" value="QJA45877.1"/>
    <property type="molecule type" value="Genomic_DNA"/>
</dbReference>
<accession>A0A6H1ZER7</accession>
<evidence type="ECO:0000259" key="2">
    <source>
        <dbReference type="Pfam" id="PF17289"/>
    </source>
</evidence>
<gene>
    <name evidence="3" type="ORF">TM448A00285_0055</name>
    <name evidence="4" type="ORF">TM448B01549_0010</name>
</gene>
<dbReference type="Pfam" id="PF17289">
    <property type="entry name" value="Terminase_6C"/>
    <property type="match status" value="1"/>
</dbReference>
<protein>
    <submittedName>
        <fullName evidence="3">Putative terminase</fullName>
    </submittedName>
</protein>
<reference evidence="3" key="1">
    <citation type="submission" date="2020-03" db="EMBL/GenBank/DDBJ databases">
        <title>The deep terrestrial virosphere.</title>
        <authorList>
            <person name="Holmfeldt K."/>
            <person name="Nilsson E."/>
            <person name="Simone D."/>
            <person name="Lopez-Fernandez M."/>
            <person name="Wu X."/>
            <person name="de Brujin I."/>
            <person name="Lundin D."/>
            <person name="Andersson A."/>
            <person name="Bertilsson S."/>
            <person name="Dopson M."/>
        </authorList>
    </citation>
    <scope>NUCLEOTIDE SEQUENCE</scope>
    <source>
        <strain evidence="3">TM448A00285</strain>
        <strain evidence="4">TM448B01549</strain>
    </source>
</reference>
<dbReference type="Pfam" id="PF03237">
    <property type="entry name" value="Terminase_6N"/>
    <property type="match status" value="1"/>
</dbReference>
<evidence type="ECO:0000313" key="3">
    <source>
        <dbReference type="EMBL" id="QJA45877.1"/>
    </source>
</evidence>
<dbReference type="AlphaFoldDB" id="A0A6H1ZER7"/>